<keyword evidence="3" id="KW-1185">Reference proteome</keyword>
<dbReference type="CDD" id="cd06558">
    <property type="entry name" value="crotonase-like"/>
    <property type="match status" value="1"/>
</dbReference>
<dbReference type="GO" id="GO:0016853">
    <property type="term" value="F:isomerase activity"/>
    <property type="evidence" value="ECO:0007669"/>
    <property type="project" value="UniProtKB-KW"/>
</dbReference>
<evidence type="ECO:0000313" key="3">
    <source>
        <dbReference type="Proteomes" id="UP000403266"/>
    </source>
</evidence>
<comment type="caution">
    <text evidence="2">The sequence shown here is derived from an EMBL/GenBank/DDBJ whole genome shotgun (WGS) entry which is preliminary data.</text>
</comment>
<dbReference type="AlphaFoldDB" id="A0A5N7MGN5"/>
<organism evidence="2 3">
    <name type="scientific">Microvirga tunisiensis</name>
    <dbReference type="NCBI Taxonomy" id="2108360"/>
    <lineage>
        <taxon>Bacteria</taxon>
        <taxon>Pseudomonadati</taxon>
        <taxon>Pseudomonadota</taxon>
        <taxon>Alphaproteobacteria</taxon>
        <taxon>Hyphomicrobiales</taxon>
        <taxon>Methylobacteriaceae</taxon>
        <taxon>Microvirga</taxon>
    </lineage>
</organism>
<dbReference type="Gene3D" id="3.90.226.10">
    <property type="entry name" value="2-enoyl-CoA Hydratase, Chain A, domain 1"/>
    <property type="match status" value="1"/>
</dbReference>
<dbReference type="Pfam" id="PF00378">
    <property type="entry name" value="ECH_1"/>
    <property type="match status" value="1"/>
</dbReference>
<dbReference type="Gene3D" id="1.10.12.10">
    <property type="entry name" value="Lyase 2-enoyl-coa Hydratase, Chain A, domain 2"/>
    <property type="match status" value="1"/>
</dbReference>
<dbReference type="InterPro" id="IPR001753">
    <property type="entry name" value="Enoyl-CoA_hydra/iso"/>
</dbReference>
<protein>
    <submittedName>
        <fullName evidence="2">Enoyl-CoA hydratase/isomerase family protein</fullName>
    </submittedName>
</protein>
<keyword evidence="2" id="KW-0413">Isomerase</keyword>
<dbReference type="PANTHER" id="PTHR43459:SF1">
    <property type="entry name" value="EG:BACN32G11.4 PROTEIN"/>
    <property type="match status" value="1"/>
</dbReference>
<dbReference type="PANTHER" id="PTHR43459">
    <property type="entry name" value="ENOYL-COA HYDRATASE"/>
    <property type="match status" value="1"/>
</dbReference>
<comment type="similarity">
    <text evidence="1">Belongs to the enoyl-CoA hydratase/isomerase family.</text>
</comment>
<accession>A0A5N7MGN5</accession>
<proteinExistence type="inferred from homology"/>
<evidence type="ECO:0000313" key="2">
    <source>
        <dbReference type="EMBL" id="MPR26212.1"/>
    </source>
</evidence>
<dbReference type="EMBL" id="VOSK01000042">
    <property type="protein sequence ID" value="MPR26212.1"/>
    <property type="molecule type" value="Genomic_DNA"/>
</dbReference>
<dbReference type="InterPro" id="IPR029045">
    <property type="entry name" value="ClpP/crotonase-like_dom_sf"/>
</dbReference>
<dbReference type="InterPro" id="IPR014748">
    <property type="entry name" value="Enoyl-CoA_hydra_C"/>
</dbReference>
<dbReference type="SUPFAM" id="SSF52096">
    <property type="entry name" value="ClpP/crotonase"/>
    <property type="match status" value="1"/>
</dbReference>
<reference evidence="2 3" key="1">
    <citation type="journal article" date="2019" name="Syst. Appl. Microbiol.">
        <title>Microvirga tunisiensis sp. nov., a root nodule symbiotic bacterium isolated from Lupinus micranthus and L. luteus grown in Northern Tunisia.</title>
        <authorList>
            <person name="Msaddak A."/>
            <person name="Rejili M."/>
            <person name="Duran D."/>
            <person name="Mars M."/>
            <person name="Palacios J.M."/>
            <person name="Ruiz-Argueso T."/>
            <person name="Rey L."/>
            <person name="Imperial J."/>
        </authorList>
    </citation>
    <scope>NUCLEOTIDE SEQUENCE [LARGE SCALE GENOMIC DNA]</scope>
    <source>
        <strain evidence="2 3">Lmie10</strain>
    </source>
</reference>
<name>A0A5N7MGN5_9HYPH</name>
<gene>
    <name evidence="2" type="ORF">FS320_13475</name>
</gene>
<evidence type="ECO:0000256" key="1">
    <source>
        <dbReference type="ARBA" id="ARBA00005254"/>
    </source>
</evidence>
<dbReference type="Proteomes" id="UP000403266">
    <property type="component" value="Unassembled WGS sequence"/>
</dbReference>
<dbReference type="OrthoDB" id="9807606at2"/>
<sequence>MERFKDYKTLAFERRGRILTIVINQPDKRNAVDDDLHHDLSRVFYDAHDDPDSDIIVLTGTGRWFCAGGDMGWFQECIDDPAKWRRNVTAAKRIISGLLELEKPIICRVNGAAAGLGASLALLSDIIVADENVVIGDPHVKMGLVAGDGGAVIWPQLIGFARAKELLLTGRMLKAGEAAAMGLINYAVPTDELDGKVNTLADELASGATWAIRWTKTVMNLELQRLSTLMTDAALGYETVTNEMADHQEAVNAFREKRKPQFTGR</sequence>